<dbReference type="EMBL" id="JACAZH010000001">
    <property type="protein sequence ID" value="KAF7376442.1"/>
    <property type="molecule type" value="Genomic_DNA"/>
</dbReference>
<feature type="domain" description="FAD/NAD(P)-binding" evidence="1">
    <location>
        <begin position="43"/>
        <end position="328"/>
    </location>
</feature>
<protein>
    <submittedName>
        <fullName evidence="2">Apoptosis-inducing factor 2</fullName>
    </submittedName>
</protein>
<accession>A0A8H6ZEX5</accession>
<dbReference type="InterPro" id="IPR023753">
    <property type="entry name" value="FAD/NAD-binding_dom"/>
</dbReference>
<dbReference type="PANTHER" id="PTHR43735:SF5">
    <property type="entry name" value="FAD_NAD(P)-BINDING DOMAIN-CONTAINING PROTEIN"/>
    <property type="match status" value="1"/>
</dbReference>
<dbReference type="GO" id="GO:0050660">
    <property type="term" value="F:flavin adenine dinucleotide binding"/>
    <property type="evidence" value="ECO:0007669"/>
    <property type="project" value="TreeGrafter"/>
</dbReference>
<dbReference type="SUPFAM" id="SSF51905">
    <property type="entry name" value="FAD/NAD(P)-binding domain"/>
    <property type="match status" value="1"/>
</dbReference>
<name>A0A8H6ZEX5_9AGAR</name>
<dbReference type="AlphaFoldDB" id="A0A8H6ZEX5"/>
<dbReference type="GO" id="GO:0004174">
    <property type="term" value="F:electron-transferring-flavoprotein dehydrogenase activity"/>
    <property type="evidence" value="ECO:0007669"/>
    <property type="project" value="TreeGrafter"/>
</dbReference>
<dbReference type="PANTHER" id="PTHR43735">
    <property type="entry name" value="APOPTOSIS-INDUCING FACTOR 1"/>
    <property type="match status" value="1"/>
</dbReference>
<comment type="caution">
    <text evidence="2">The sequence shown here is derived from an EMBL/GenBank/DDBJ whole genome shotgun (WGS) entry which is preliminary data.</text>
</comment>
<dbReference type="Pfam" id="PF07992">
    <property type="entry name" value="Pyr_redox_2"/>
    <property type="match status" value="1"/>
</dbReference>
<evidence type="ECO:0000259" key="1">
    <source>
        <dbReference type="Pfam" id="PF07992"/>
    </source>
</evidence>
<dbReference type="PRINTS" id="PR00411">
    <property type="entry name" value="PNDRDTASEI"/>
</dbReference>
<dbReference type="GO" id="GO:0005737">
    <property type="term" value="C:cytoplasm"/>
    <property type="evidence" value="ECO:0007669"/>
    <property type="project" value="TreeGrafter"/>
</dbReference>
<dbReference type="OrthoDB" id="202203at2759"/>
<keyword evidence="3" id="KW-1185">Reference proteome</keyword>
<evidence type="ECO:0000313" key="3">
    <source>
        <dbReference type="Proteomes" id="UP000623467"/>
    </source>
</evidence>
<gene>
    <name evidence="2" type="ORF">MSAN_00059800</name>
</gene>
<dbReference type="InterPro" id="IPR036188">
    <property type="entry name" value="FAD/NAD-bd_sf"/>
</dbReference>
<sequence>MEHLKLIRGALRILPLFLSRALHRQFSAFLQRWTYKALPDAKNVVVLGGSFAGLPLVDGLAATLPTGYKVVFIEKNSHINFLFAFPRFSVVPGYEHTAFIPYDGIAKGAPAGLVTRIQDTAVGLTETHVRLASGREIEYEYLAIATGSSQPLPVQVSSTELVPGCRELQSVQQSIKASQKIAVVGAGAVGVQLSTDIKSFNPEKDVTLIHSRSQILNSFGKRLHDHVLPILQNEYKIRVLLNERPQLPKDRGLLRDQKITFADGHEEAFDLVMACTGQRPNSAFLAPLAPDAISKETSRILVKPTLQVVNAPSPRIFAFGDVADTGGPKMGRAGLFQGYVVLDNILAMIHGRAPSATYAPRYNVEGSITLTLGKARGVMYSQDDPDATSDVLIPTRGKGVDLGIAHAWGFMFNADFKQAKEGAKLLAESESEAAGNS</sequence>
<dbReference type="Proteomes" id="UP000623467">
    <property type="component" value="Unassembled WGS sequence"/>
</dbReference>
<evidence type="ECO:0000313" key="2">
    <source>
        <dbReference type="EMBL" id="KAF7376442.1"/>
    </source>
</evidence>
<organism evidence="2 3">
    <name type="scientific">Mycena sanguinolenta</name>
    <dbReference type="NCBI Taxonomy" id="230812"/>
    <lineage>
        <taxon>Eukaryota</taxon>
        <taxon>Fungi</taxon>
        <taxon>Dikarya</taxon>
        <taxon>Basidiomycota</taxon>
        <taxon>Agaricomycotina</taxon>
        <taxon>Agaricomycetes</taxon>
        <taxon>Agaricomycetidae</taxon>
        <taxon>Agaricales</taxon>
        <taxon>Marasmiineae</taxon>
        <taxon>Mycenaceae</taxon>
        <taxon>Mycena</taxon>
    </lineage>
</organism>
<reference evidence="2" key="1">
    <citation type="submission" date="2020-05" db="EMBL/GenBank/DDBJ databases">
        <title>Mycena genomes resolve the evolution of fungal bioluminescence.</title>
        <authorList>
            <person name="Tsai I.J."/>
        </authorList>
    </citation>
    <scope>NUCLEOTIDE SEQUENCE</scope>
    <source>
        <strain evidence="2">160909Yilan</strain>
    </source>
</reference>
<dbReference type="Gene3D" id="3.50.50.100">
    <property type="match status" value="1"/>
</dbReference>
<proteinExistence type="predicted"/>
<dbReference type="PRINTS" id="PR00368">
    <property type="entry name" value="FADPNR"/>
</dbReference>